<dbReference type="SUPFAM" id="SSF53335">
    <property type="entry name" value="S-adenosyl-L-methionine-dependent methyltransferases"/>
    <property type="match status" value="1"/>
</dbReference>
<dbReference type="EMBL" id="OV696690">
    <property type="protein sequence ID" value="CAH1264847.1"/>
    <property type="molecule type" value="Genomic_DNA"/>
</dbReference>
<dbReference type="Gene3D" id="3.40.50.150">
    <property type="entry name" value="Vaccinia Virus protein VP39"/>
    <property type="match status" value="1"/>
</dbReference>
<keyword evidence="1" id="KW-0489">Methyltransferase</keyword>
<evidence type="ECO:0000313" key="3">
    <source>
        <dbReference type="EMBL" id="CAH1264847.1"/>
    </source>
</evidence>
<dbReference type="Pfam" id="PF13489">
    <property type="entry name" value="Methyltransf_23"/>
    <property type="match status" value="1"/>
</dbReference>
<proteinExistence type="predicted"/>
<organism evidence="3 4">
    <name type="scientific">Branchiostoma lanceolatum</name>
    <name type="common">Common lancelet</name>
    <name type="synonym">Amphioxus lanceolatum</name>
    <dbReference type="NCBI Taxonomy" id="7740"/>
    <lineage>
        <taxon>Eukaryota</taxon>
        <taxon>Metazoa</taxon>
        <taxon>Chordata</taxon>
        <taxon>Cephalochordata</taxon>
        <taxon>Leptocardii</taxon>
        <taxon>Amphioxiformes</taxon>
        <taxon>Branchiostomatidae</taxon>
        <taxon>Branchiostoma</taxon>
    </lineage>
</organism>
<dbReference type="GO" id="GO:0008168">
    <property type="term" value="F:methyltransferase activity"/>
    <property type="evidence" value="ECO:0007669"/>
    <property type="project" value="UniProtKB-KW"/>
</dbReference>
<dbReference type="FunFam" id="3.40.50.150:FF:000118">
    <property type="entry name" value="Histamine N-methyltransferase"/>
    <property type="match status" value="1"/>
</dbReference>
<evidence type="ECO:0000256" key="2">
    <source>
        <dbReference type="ARBA" id="ARBA00022679"/>
    </source>
</evidence>
<dbReference type="GO" id="GO:0032259">
    <property type="term" value="P:methylation"/>
    <property type="evidence" value="ECO:0007669"/>
    <property type="project" value="UniProtKB-KW"/>
</dbReference>
<sequence>MSAIITAYLRTYQRRHRRDTLETTLTTGIRSCKDSRKSTMASYSKERLRGTKKTYSGKGMVKVGRLLSISPVRYWPSFRAFLAAVEMGGGARGDNNLYQTFGSKVPDTFLHEAESELRVLGIGSGSGEADSIILKKLLQRHKRVYNRVVEPSGEMIERFKTLVREDTGLRGVTFDWRHQTDEEYFRKKINTQFHLLHAVHVLYCVEDLHATLRNMWEQLEDTGYMFIILEADKGNVWKMREKFWERFGQGDRLKSSLRTTGDVKQWLDTMGISYVTSEYEINIDVTECFKENSEAGRQLLDFLTQTPYITNDPEMQTMVLENIRCNASVVGEKILLKQIGEAVIAFKKGAEKN</sequence>
<dbReference type="OrthoDB" id="5984880at2759"/>
<protein>
    <submittedName>
        <fullName evidence="3">HNMT protein</fullName>
    </submittedName>
</protein>
<evidence type="ECO:0000256" key="1">
    <source>
        <dbReference type="ARBA" id="ARBA00022603"/>
    </source>
</evidence>
<dbReference type="InterPro" id="IPR029063">
    <property type="entry name" value="SAM-dependent_MTases_sf"/>
</dbReference>
<keyword evidence="2" id="KW-0808">Transferase</keyword>
<reference evidence="3" key="1">
    <citation type="submission" date="2022-01" db="EMBL/GenBank/DDBJ databases">
        <authorList>
            <person name="Braso-Vives M."/>
        </authorList>
    </citation>
    <scope>NUCLEOTIDE SEQUENCE</scope>
</reference>
<accession>A0A8J9ZXU5</accession>
<gene>
    <name evidence="3" type="primary">HNMT</name>
    <name evidence="3" type="ORF">BLAG_LOCUS19049</name>
</gene>
<name>A0A8J9ZXU5_BRALA</name>
<evidence type="ECO:0000313" key="4">
    <source>
        <dbReference type="Proteomes" id="UP000838412"/>
    </source>
</evidence>
<dbReference type="AlphaFoldDB" id="A0A8J9ZXU5"/>
<keyword evidence="4" id="KW-1185">Reference proteome</keyword>
<dbReference type="Proteomes" id="UP000838412">
    <property type="component" value="Chromosome 5"/>
</dbReference>